<evidence type="ECO:0000313" key="3">
    <source>
        <dbReference type="Proteomes" id="UP000664859"/>
    </source>
</evidence>
<dbReference type="Proteomes" id="UP000664859">
    <property type="component" value="Unassembled WGS sequence"/>
</dbReference>
<dbReference type="EMBL" id="JAFCMP010000336">
    <property type="protein sequence ID" value="KAG5181084.1"/>
    <property type="molecule type" value="Genomic_DNA"/>
</dbReference>
<keyword evidence="3" id="KW-1185">Reference proteome</keyword>
<proteinExistence type="predicted"/>
<gene>
    <name evidence="2" type="ORF">JKP88DRAFT_322389</name>
</gene>
<evidence type="ECO:0000313" key="2">
    <source>
        <dbReference type="EMBL" id="KAG5181084.1"/>
    </source>
</evidence>
<name>A0A835Z173_9STRA</name>
<comment type="caution">
    <text evidence="2">The sequence shown here is derived from an EMBL/GenBank/DDBJ whole genome shotgun (WGS) entry which is preliminary data.</text>
</comment>
<accession>A0A835Z173</accession>
<dbReference type="AlphaFoldDB" id="A0A835Z173"/>
<protein>
    <submittedName>
        <fullName evidence="2">Uncharacterized protein</fullName>
    </submittedName>
</protein>
<organism evidence="2 3">
    <name type="scientific">Tribonema minus</name>
    <dbReference type="NCBI Taxonomy" id="303371"/>
    <lineage>
        <taxon>Eukaryota</taxon>
        <taxon>Sar</taxon>
        <taxon>Stramenopiles</taxon>
        <taxon>Ochrophyta</taxon>
        <taxon>PX clade</taxon>
        <taxon>Xanthophyceae</taxon>
        <taxon>Tribonematales</taxon>
        <taxon>Tribonemataceae</taxon>
        <taxon>Tribonema</taxon>
    </lineage>
</organism>
<reference evidence="2" key="1">
    <citation type="submission" date="2021-02" db="EMBL/GenBank/DDBJ databases">
        <title>First Annotated Genome of the Yellow-green Alga Tribonema minus.</title>
        <authorList>
            <person name="Mahan K.M."/>
        </authorList>
    </citation>
    <scope>NUCLEOTIDE SEQUENCE</scope>
    <source>
        <strain evidence="2">UTEX B ZZ1240</strain>
    </source>
</reference>
<evidence type="ECO:0000256" key="1">
    <source>
        <dbReference type="SAM" id="MobiDB-lite"/>
    </source>
</evidence>
<sequence length="710" mass="78618">MRAVVEAPGYRLLKGYKNDFYVHDAKQLQDGWAVGAQYLWIVREHGTHLAHIGAHAKINEYASAALSTAMSSGSEYEIYHLSAKGVKRITHEEARIRLLALDYDTHGKCVKDASGKTVATFTVDKVWKEQTQTGSVSFSISPGVQKTKAFLASLNQIAMAEMVKAWGPGSAQCNPSTWMAVTSLNCCPNSRNNCFSHKVRTAGSAAPLRAYDALSNRAPDSIAVRGFRLLDAQNRTSGTGLQRLLATVSLTSETGVYAFSTQPGPSRNGRSHSLGPLKMPTTLTRPAVQDPRLDAEIAARLKAGQTQITIAAWGLSIKELGYRFDRRMDCYCNPLYMTGERAGETYPSLGLYPVEADTGIGWANIAARRDQKWEQLKAQRESFFAVSRGCLVECAGKGHLIEYAQKGFPNLADKDIPWIDELEDREIKEGRFTARFREYARLKFSDLNAISVVEIDASHHPTLKALGAKVIGYDFQDVSSLATVSQVIMNPPYLHGCTHVLHAWDCLYDAELVAIINAESIRNPYSQDRQRLVRLIEQHGTVEFLKDQFVDDVERKTDVEVALIYLEKIPGQYIDVDALMGNLRRGDNHYSEINAEACSALALPGNFIQDTCFRFEQSVLAARKACEAMAIADHLRDSLGVTLEEMQAKGVGNNYREDTGPIREAANTEFKIRYDDLKKRAWAQGTTHRDPQGIAQMVCNCHGLARLAGG</sequence>
<feature type="region of interest" description="Disordered" evidence="1">
    <location>
        <begin position="260"/>
        <end position="283"/>
    </location>
</feature>